<dbReference type="InterPro" id="IPR036300">
    <property type="entry name" value="MIR_dom_sf"/>
</dbReference>
<comment type="pathway">
    <text evidence="2">Protein modification; protein glycosylation.</text>
</comment>
<dbReference type="Pfam" id="PF02366">
    <property type="entry name" value="PMT"/>
    <property type="match status" value="1"/>
</dbReference>
<dbReference type="PANTHER" id="PTHR10050:SF46">
    <property type="entry name" value="PROTEIN O-MANNOSYL-TRANSFERASE 2"/>
    <property type="match status" value="1"/>
</dbReference>
<dbReference type="InterPro" id="IPR016093">
    <property type="entry name" value="MIR_motif"/>
</dbReference>
<evidence type="ECO:0000256" key="7">
    <source>
        <dbReference type="ARBA" id="ARBA00022692"/>
    </source>
</evidence>
<feature type="domain" description="MIR" evidence="16">
    <location>
        <begin position="404"/>
        <end position="460"/>
    </location>
</feature>
<keyword evidence="10 15" id="KW-1133">Transmembrane helix</keyword>
<keyword evidence="6" id="KW-0808">Transferase</keyword>
<protein>
    <recommendedName>
        <fullName evidence="12">Protein O-mannosyl-transferase 2</fullName>
        <ecNumber evidence="4">2.4.1.109</ecNumber>
    </recommendedName>
</protein>
<comment type="caution">
    <text evidence="17">The sequence shown here is derived from an EMBL/GenBank/DDBJ whole genome shotgun (WGS) entry which is preliminary data.</text>
</comment>
<dbReference type="Pfam" id="PF02815">
    <property type="entry name" value="MIR"/>
    <property type="match status" value="1"/>
</dbReference>
<evidence type="ECO:0000256" key="5">
    <source>
        <dbReference type="ARBA" id="ARBA00022676"/>
    </source>
</evidence>
<feature type="transmembrane region" description="Helical" evidence="15">
    <location>
        <begin position="637"/>
        <end position="659"/>
    </location>
</feature>
<dbReference type="Pfam" id="PF16192">
    <property type="entry name" value="PMT_4TMC"/>
    <property type="match status" value="1"/>
</dbReference>
<evidence type="ECO:0000256" key="4">
    <source>
        <dbReference type="ARBA" id="ARBA00012839"/>
    </source>
</evidence>
<keyword evidence="5" id="KW-0328">Glycosyltransferase</keyword>
<dbReference type="UniPathway" id="UPA00378"/>
<accession>A0A7J7J2T2</accession>
<dbReference type="PROSITE" id="PS50919">
    <property type="entry name" value="MIR"/>
    <property type="match status" value="3"/>
</dbReference>
<name>A0A7J7J2T2_BUGNE</name>
<feature type="transmembrane region" description="Helical" evidence="15">
    <location>
        <begin position="167"/>
        <end position="200"/>
    </location>
</feature>
<comment type="subcellular location">
    <subcellularLocation>
        <location evidence="1">Endoplasmic reticulum membrane</location>
        <topology evidence="1">Multi-pass membrane protein</topology>
    </subcellularLocation>
</comment>
<evidence type="ECO:0000313" key="18">
    <source>
        <dbReference type="EMBL" id="KAF6032172.1"/>
    </source>
</evidence>
<evidence type="ECO:0000256" key="13">
    <source>
        <dbReference type="ARBA" id="ARBA00045085"/>
    </source>
</evidence>
<proteinExistence type="inferred from homology"/>
<organism evidence="17 19">
    <name type="scientific">Bugula neritina</name>
    <name type="common">Brown bryozoan</name>
    <name type="synonym">Sertularia neritina</name>
    <dbReference type="NCBI Taxonomy" id="10212"/>
    <lineage>
        <taxon>Eukaryota</taxon>
        <taxon>Metazoa</taxon>
        <taxon>Spiralia</taxon>
        <taxon>Lophotrochozoa</taxon>
        <taxon>Bryozoa</taxon>
        <taxon>Gymnolaemata</taxon>
        <taxon>Cheilostomatida</taxon>
        <taxon>Flustrina</taxon>
        <taxon>Buguloidea</taxon>
        <taxon>Bugulidae</taxon>
        <taxon>Bugula</taxon>
    </lineage>
</organism>
<dbReference type="OrthoDB" id="5561486at2759"/>
<evidence type="ECO:0000256" key="11">
    <source>
        <dbReference type="ARBA" id="ARBA00023136"/>
    </source>
</evidence>
<dbReference type="GO" id="GO:0005789">
    <property type="term" value="C:endoplasmic reticulum membrane"/>
    <property type="evidence" value="ECO:0007669"/>
    <property type="project" value="UniProtKB-SubCell"/>
</dbReference>
<comment type="similarity">
    <text evidence="3">Belongs to the glycosyltransferase 39 family.</text>
</comment>
<keyword evidence="7 15" id="KW-0812">Transmembrane</keyword>
<dbReference type="Proteomes" id="UP000593567">
    <property type="component" value="Unassembled WGS sequence"/>
</dbReference>
<feature type="transmembrane region" description="Helical" evidence="15">
    <location>
        <begin position="221"/>
        <end position="246"/>
    </location>
</feature>
<dbReference type="Gene3D" id="2.80.10.50">
    <property type="match status" value="1"/>
</dbReference>
<reference evidence="17 19" key="2">
    <citation type="submission" date="2020-06" db="EMBL/GenBank/DDBJ databases">
        <title>Draft genome of Bugula neritina, a colonial animal packing powerful symbionts and potential medicines.</title>
        <authorList>
            <person name="Rayko M."/>
        </authorList>
    </citation>
    <scope>NUCLEOTIDE SEQUENCE [LARGE SCALE GENOMIC DNA]</scope>
    <source>
        <strain evidence="17">Kwan_BN1</strain>
    </source>
</reference>
<dbReference type="SUPFAM" id="SSF82109">
    <property type="entry name" value="MIR domain"/>
    <property type="match status" value="1"/>
</dbReference>
<evidence type="ECO:0000256" key="1">
    <source>
        <dbReference type="ARBA" id="ARBA00004477"/>
    </source>
</evidence>
<feature type="transmembrane region" description="Helical" evidence="15">
    <location>
        <begin position="526"/>
        <end position="550"/>
    </location>
</feature>
<evidence type="ECO:0000256" key="10">
    <source>
        <dbReference type="ARBA" id="ARBA00022989"/>
    </source>
</evidence>
<dbReference type="EMBL" id="VXIV02003169">
    <property type="protein sequence ID" value="KAF6020469.1"/>
    <property type="molecule type" value="Genomic_DNA"/>
</dbReference>
<evidence type="ECO:0000256" key="14">
    <source>
        <dbReference type="ARBA" id="ARBA00045102"/>
    </source>
</evidence>
<comment type="catalytic activity">
    <reaction evidence="13">
        <text>a di-trans,poly-cis-dolichyl beta-D-mannosyl phosphate + L-threonyl-[protein] = 3-O-(alpha-D-mannosyl)-L-threonyl-[protein] + a di-trans,poly-cis-dolichyl phosphate + H(+)</text>
        <dbReference type="Rhea" id="RHEA:53396"/>
        <dbReference type="Rhea" id="RHEA-COMP:11060"/>
        <dbReference type="Rhea" id="RHEA-COMP:13547"/>
        <dbReference type="Rhea" id="RHEA-COMP:19498"/>
        <dbReference type="Rhea" id="RHEA-COMP:19501"/>
        <dbReference type="ChEBI" id="CHEBI:15378"/>
        <dbReference type="ChEBI" id="CHEBI:30013"/>
        <dbReference type="ChEBI" id="CHEBI:57683"/>
        <dbReference type="ChEBI" id="CHEBI:58211"/>
        <dbReference type="ChEBI" id="CHEBI:137323"/>
        <dbReference type="EC" id="2.4.1.109"/>
    </reaction>
</comment>
<dbReference type="InterPro" id="IPR032421">
    <property type="entry name" value="PMT_4TMC"/>
</dbReference>
<evidence type="ECO:0000256" key="8">
    <source>
        <dbReference type="ARBA" id="ARBA00022737"/>
    </source>
</evidence>
<feature type="transmembrane region" description="Helical" evidence="15">
    <location>
        <begin position="91"/>
        <end position="108"/>
    </location>
</feature>
<evidence type="ECO:0000256" key="9">
    <source>
        <dbReference type="ARBA" id="ARBA00022824"/>
    </source>
</evidence>
<evidence type="ECO:0000256" key="2">
    <source>
        <dbReference type="ARBA" id="ARBA00004922"/>
    </source>
</evidence>
<feature type="transmembrane region" description="Helical" evidence="15">
    <location>
        <begin position="137"/>
        <end position="155"/>
    </location>
</feature>
<dbReference type="EC" id="2.4.1.109" evidence="4"/>
<sequence>METFIALIGAISLGLRLYQIEHPNHVCWDEVHFGKYASYYINRTLFFDVHPPLGKIIFALSGYMTGYEGDFNYNKPGDVMRSIQYVGMRQVSALFGSAVVPISAATVWELSSSPIATILTAFFILSDTALTVMSRFILLDSILLFYMSLSCYCYVKHTKSRPFSSSWWLHLCGCGVSLACTVGVKFVGLFVVALIGLSVIGDLWKIVGNKSIPLEQFVQHILARIYTLIFIPVFVYCSIYVLHFIALSSSGPGDSFYSSVFQTSIINNPLYHAKMPEYVAYGSEITLKNYRTAGGYLHSHPQHYPKEFGAHMQQVTSYSQRHEGNHWILGAVSKELQNTNEHVYIKDGDSILLQHKQTKEWLYSVDEPAPLTHRQGQVGCYTDTSDNKNNMFKIKVVHGHQDDGRISPIYSVFQMIHINQNCSLSCKGRELPNWAPGQQEVTCNSDVSSQPASLWNIEEIFDARLPIIRLDWKHSRPTFFSRLIEAHLVMFANNQNLKPKLEEFRSRPWMWPLAYKGQLFSVEPHILMLGNPVTHVLILLLFVPTSYLFLRDMIIYQRSKAYKDTDKSLFTNILKVYRQMGWLGLAWLLHYLPFWPMTRVLYPHHYLPAYVFSCMFTGVSADHLLKRFASLFKPSTASVIQYFGVVLLCASTAASFYILSPIVYGYDSDAEDNPMLKYQVNTHWDF</sequence>
<evidence type="ECO:0000313" key="17">
    <source>
        <dbReference type="EMBL" id="KAF6020469.1"/>
    </source>
</evidence>
<reference evidence="17 19" key="1">
    <citation type="submission" date="2019-09" db="EMBL/GenBank/DDBJ databases">
        <authorList>
            <person name="Raiko M."/>
            <person name="Komissarov A."/>
            <person name="Rhodes A."/>
            <person name="Kliver S."/>
            <person name="Lim-Fong G."/>
            <person name="Kwan J."/>
            <person name="O'Brien S.J."/>
            <person name="Lopez J.V."/>
        </authorList>
    </citation>
    <scope>NUCLEOTIDE SEQUENCE [LARGE SCALE GENOMIC DNA]</scope>
    <source>
        <strain evidence="17">Kwan_BN1</strain>
    </source>
</reference>
<dbReference type="InterPro" id="IPR003342">
    <property type="entry name" value="ArnT-like_N"/>
</dbReference>
<dbReference type="EMBL" id="VXIV02001530">
    <property type="protein sequence ID" value="KAF6032172.1"/>
    <property type="molecule type" value="Genomic_DNA"/>
</dbReference>
<evidence type="ECO:0000256" key="12">
    <source>
        <dbReference type="ARBA" id="ARBA00039583"/>
    </source>
</evidence>
<keyword evidence="9" id="KW-0256">Endoplasmic reticulum</keyword>
<keyword evidence="19" id="KW-1185">Reference proteome</keyword>
<gene>
    <name evidence="18" type="ORF">EB796_009520</name>
    <name evidence="17" type="ORF">EB796_021215</name>
</gene>
<feature type="transmembrane region" description="Helical" evidence="15">
    <location>
        <begin position="576"/>
        <end position="595"/>
    </location>
</feature>
<dbReference type="AlphaFoldDB" id="A0A7J7J2T2"/>
<evidence type="ECO:0000259" key="16">
    <source>
        <dbReference type="PROSITE" id="PS50919"/>
    </source>
</evidence>
<feature type="domain" description="MIR" evidence="16">
    <location>
        <begin position="276"/>
        <end position="332"/>
    </location>
</feature>
<keyword evidence="11 15" id="KW-0472">Membrane</keyword>
<evidence type="ECO:0000256" key="3">
    <source>
        <dbReference type="ARBA" id="ARBA00007222"/>
    </source>
</evidence>
<dbReference type="SMART" id="SM00472">
    <property type="entry name" value="MIR"/>
    <property type="match status" value="3"/>
</dbReference>
<keyword evidence="8" id="KW-0677">Repeat</keyword>
<comment type="catalytic activity">
    <reaction evidence="14">
        <text>a di-trans,poly-cis-dolichyl beta-D-mannosyl phosphate + L-seryl-[protein] = 3-O-(alpha-D-mannosyl)-L-seryl-[protein] + a di-trans,poly-cis-dolichyl phosphate + H(+)</text>
        <dbReference type="Rhea" id="RHEA:17377"/>
        <dbReference type="Rhea" id="RHEA-COMP:9863"/>
        <dbReference type="Rhea" id="RHEA-COMP:13546"/>
        <dbReference type="Rhea" id="RHEA-COMP:19498"/>
        <dbReference type="Rhea" id="RHEA-COMP:19501"/>
        <dbReference type="ChEBI" id="CHEBI:15378"/>
        <dbReference type="ChEBI" id="CHEBI:29999"/>
        <dbReference type="ChEBI" id="CHEBI:57683"/>
        <dbReference type="ChEBI" id="CHEBI:58211"/>
        <dbReference type="ChEBI" id="CHEBI:137321"/>
        <dbReference type="EC" id="2.4.1.109"/>
    </reaction>
</comment>
<dbReference type="InterPro" id="IPR027005">
    <property type="entry name" value="PMT-like"/>
</dbReference>
<feature type="domain" description="MIR" evidence="16">
    <location>
        <begin position="342"/>
        <end position="397"/>
    </location>
</feature>
<dbReference type="GO" id="GO:0004169">
    <property type="term" value="F:dolichyl-phosphate-mannose-protein mannosyltransferase activity"/>
    <property type="evidence" value="ECO:0007669"/>
    <property type="project" value="UniProtKB-EC"/>
</dbReference>
<evidence type="ECO:0000256" key="6">
    <source>
        <dbReference type="ARBA" id="ARBA00022679"/>
    </source>
</evidence>
<evidence type="ECO:0000313" key="19">
    <source>
        <dbReference type="Proteomes" id="UP000593567"/>
    </source>
</evidence>
<evidence type="ECO:0000256" key="15">
    <source>
        <dbReference type="SAM" id="Phobius"/>
    </source>
</evidence>
<dbReference type="PANTHER" id="PTHR10050">
    <property type="entry name" value="DOLICHYL-PHOSPHATE-MANNOSE--PROTEIN MANNOSYLTRANSFERASE"/>
    <property type="match status" value="1"/>
</dbReference>